<sequence length="60" mass="6950">MVRKCKGKKLLVRGDYQRLPRVSMLTFIGCNCILENYSTEGTFDCHKFRECCRKFGGIQA</sequence>
<proteinExistence type="predicted"/>
<dbReference type="AlphaFoldDB" id="A0A507CYS6"/>
<comment type="caution">
    <text evidence="1">The sequence shown here is derived from an EMBL/GenBank/DDBJ whole genome shotgun (WGS) entry which is preliminary data.</text>
</comment>
<evidence type="ECO:0000313" key="1">
    <source>
        <dbReference type="EMBL" id="TPX44228.1"/>
    </source>
</evidence>
<protein>
    <submittedName>
        <fullName evidence="1">Uncharacterized protein</fullName>
    </submittedName>
</protein>
<dbReference type="OrthoDB" id="123070at2759"/>
<gene>
    <name evidence="1" type="ORF">CcCBS67573_g10421</name>
</gene>
<dbReference type="EMBL" id="QEAP01001504">
    <property type="protein sequence ID" value="TPX44228.1"/>
    <property type="molecule type" value="Genomic_DNA"/>
</dbReference>
<keyword evidence="2" id="KW-1185">Reference proteome</keyword>
<dbReference type="Proteomes" id="UP000320333">
    <property type="component" value="Unassembled WGS sequence"/>
</dbReference>
<organism evidence="1 2">
    <name type="scientific">Chytriomyces confervae</name>
    <dbReference type="NCBI Taxonomy" id="246404"/>
    <lineage>
        <taxon>Eukaryota</taxon>
        <taxon>Fungi</taxon>
        <taxon>Fungi incertae sedis</taxon>
        <taxon>Chytridiomycota</taxon>
        <taxon>Chytridiomycota incertae sedis</taxon>
        <taxon>Chytridiomycetes</taxon>
        <taxon>Chytridiales</taxon>
        <taxon>Chytriomycetaceae</taxon>
        <taxon>Chytriomyces</taxon>
    </lineage>
</organism>
<accession>A0A507CYS6</accession>
<name>A0A507CYS6_9FUNG</name>
<reference evidence="1 2" key="1">
    <citation type="journal article" date="2019" name="Sci. Rep.">
        <title>Comparative genomics of chytrid fungi reveal insights into the obligate biotrophic and pathogenic lifestyle of Synchytrium endobioticum.</title>
        <authorList>
            <person name="van de Vossenberg B.T.L.H."/>
            <person name="Warris S."/>
            <person name="Nguyen H.D.T."/>
            <person name="van Gent-Pelzer M.P.E."/>
            <person name="Joly D.L."/>
            <person name="van de Geest H.C."/>
            <person name="Bonants P.J.M."/>
            <person name="Smith D.S."/>
            <person name="Levesque C.A."/>
            <person name="van der Lee T.A.J."/>
        </authorList>
    </citation>
    <scope>NUCLEOTIDE SEQUENCE [LARGE SCALE GENOMIC DNA]</scope>
    <source>
        <strain evidence="1 2">CBS 675.73</strain>
    </source>
</reference>
<evidence type="ECO:0000313" key="2">
    <source>
        <dbReference type="Proteomes" id="UP000320333"/>
    </source>
</evidence>